<keyword evidence="2" id="KW-1185">Reference proteome</keyword>
<gene>
    <name evidence="1" type="ORF">B0H16DRAFT_1763548</name>
</gene>
<dbReference type="EMBL" id="JARKIB010000012">
    <property type="protein sequence ID" value="KAJ7773984.1"/>
    <property type="molecule type" value="Genomic_DNA"/>
</dbReference>
<accession>A0AAD7JXK6</accession>
<name>A0AAD7JXK6_9AGAR</name>
<protein>
    <submittedName>
        <fullName evidence="1">Uncharacterized protein</fullName>
    </submittedName>
</protein>
<organism evidence="1 2">
    <name type="scientific">Mycena metata</name>
    <dbReference type="NCBI Taxonomy" id="1033252"/>
    <lineage>
        <taxon>Eukaryota</taxon>
        <taxon>Fungi</taxon>
        <taxon>Dikarya</taxon>
        <taxon>Basidiomycota</taxon>
        <taxon>Agaricomycotina</taxon>
        <taxon>Agaricomycetes</taxon>
        <taxon>Agaricomycetidae</taxon>
        <taxon>Agaricales</taxon>
        <taxon>Marasmiineae</taxon>
        <taxon>Mycenaceae</taxon>
        <taxon>Mycena</taxon>
    </lineage>
</organism>
<dbReference type="AlphaFoldDB" id="A0AAD7JXK6"/>
<sequence>MTLQQGAESQLLPAIPLEIQFLILDQLYTGSLSRRRRIANLSPLALTCFAWAGHIQPLLFRNISLNKCNTDAFLSLLRRNGRLGEYVLAIFLPGGARVILNPDLVRHLPNVHTIRVTSHSYMSLVEPHRPWVTVRTLSLSFCILSTAQDLWAFIDLFPALESLECGGWMYARGDMRRQLAARQFTVDSFSVSLATEEDRDASPCNALLSRIGPTLQVLDVTELPEELAPSESAFIPLDISNCTALRHLTLRLHHSTASPTHMNTGLISFLHQIPSGPLTTLTLETILAAPLLELQWDVDGILSAYTFRDLENIAIRVRPASSTTSLTFGEVKTHLESRMAGLRQLGLLQVEHVEL</sequence>
<reference evidence="1" key="1">
    <citation type="submission" date="2023-03" db="EMBL/GenBank/DDBJ databases">
        <title>Massive genome expansion in bonnet fungi (Mycena s.s.) driven by repeated elements and novel gene families across ecological guilds.</title>
        <authorList>
            <consortium name="Lawrence Berkeley National Laboratory"/>
            <person name="Harder C.B."/>
            <person name="Miyauchi S."/>
            <person name="Viragh M."/>
            <person name="Kuo A."/>
            <person name="Thoen E."/>
            <person name="Andreopoulos B."/>
            <person name="Lu D."/>
            <person name="Skrede I."/>
            <person name="Drula E."/>
            <person name="Henrissat B."/>
            <person name="Morin E."/>
            <person name="Kohler A."/>
            <person name="Barry K."/>
            <person name="LaButti K."/>
            <person name="Morin E."/>
            <person name="Salamov A."/>
            <person name="Lipzen A."/>
            <person name="Mereny Z."/>
            <person name="Hegedus B."/>
            <person name="Baldrian P."/>
            <person name="Stursova M."/>
            <person name="Weitz H."/>
            <person name="Taylor A."/>
            <person name="Grigoriev I.V."/>
            <person name="Nagy L.G."/>
            <person name="Martin F."/>
            <person name="Kauserud H."/>
        </authorList>
    </citation>
    <scope>NUCLEOTIDE SEQUENCE</scope>
    <source>
        <strain evidence="1">CBHHK182m</strain>
    </source>
</reference>
<comment type="caution">
    <text evidence="1">The sequence shown here is derived from an EMBL/GenBank/DDBJ whole genome shotgun (WGS) entry which is preliminary data.</text>
</comment>
<dbReference type="Proteomes" id="UP001215598">
    <property type="component" value="Unassembled WGS sequence"/>
</dbReference>
<evidence type="ECO:0000313" key="2">
    <source>
        <dbReference type="Proteomes" id="UP001215598"/>
    </source>
</evidence>
<proteinExistence type="predicted"/>
<evidence type="ECO:0000313" key="1">
    <source>
        <dbReference type="EMBL" id="KAJ7773984.1"/>
    </source>
</evidence>